<feature type="domain" description="Ribosomal RNA small subunit methyltransferase E PUA-like" evidence="14">
    <location>
        <begin position="20"/>
        <end position="66"/>
    </location>
</feature>
<dbReference type="InterPro" id="IPR046887">
    <property type="entry name" value="RsmE_PUA-like"/>
</dbReference>
<evidence type="ECO:0000256" key="1">
    <source>
        <dbReference type="ARBA" id="ARBA00004496"/>
    </source>
</evidence>
<dbReference type="InterPro" id="IPR029028">
    <property type="entry name" value="Alpha/beta_knot_MTases"/>
</dbReference>
<dbReference type="Gene3D" id="2.40.240.20">
    <property type="entry name" value="Hypothetical PUA domain-like, domain 1"/>
    <property type="match status" value="1"/>
</dbReference>
<evidence type="ECO:0000313" key="16">
    <source>
        <dbReference type="Proteomes" id="UP000294650"/>
    </source>
</evidence>
<dbReference type="RefSeq" id="WP_132370523.1">
    <property type="nucleotide sequence ID" value="NZ_SMAN01000001.1"/>
</dbReference>
<dbReference type="InterPro" id="IPR046886">
    <property type="entry name" value="RsmE_MTase_dom"/>
</dbReference>
<dbReference type="SUPFAM" id="SSF88697">
    <property type="entry name" value="PUA domain-like"/>
    <property type="match status" value="1"/>
</dbReference>
<comment type="function">
    <text evidence="10 12">Specifically methylates the N3 position of the uracil ring of uridine 1498 (m3U1498) in 16S rRNA. Acts on the fully assembled 30S ribosomal subunit.</text>
</comment>
<comment type="similarity">
    <text evidence="2 12">Belongs to the RNA methyltransferase RsmE family.</text>
</comment>
<dbReference type="Pfam" id="PF04452">
    <property type="entry name" value="Methyltrans_RNA"/>
    <property type="match status" value="1"/>
</dbReference>
<keyword evidence="8 12" id="KW-0808">Transferase</keyword>
<evidence type="ECO:0000256" key="7">
    <source>
        <dbReference type="ARBA" id="ARBA00022603"/>
    </source>
</evidence>
<evidence type="ECO:0000259" key="14">
    <source>
        <dbReference type="Pfam" id="PF20260"/>
    </source>
</evidence>
<dbReference type="PIRSF" id="PIRSF015601">
    <property type="entry name" value="MTase_slr0722"/>
    <property type="match status" value="1"/>
</dbReference>
<evidence type="ECO:0000256" key="4">
    <source>
        <dbReference type="ARBA" id="ARBA00013673"/>
    </source>
</evidence>
<dbReference type="EC" id="2.1.1.193" evidence="3 12"/>
<dbReference type="InterPro" id="IPR015947">
    <property type="entry name" value="PUA-like_sf"/>
</dbReference>
<dbReference type="NCBIfam" id="NF008692">
    <property type="entry name" value="PRK11713.1-5"/>
    <property type="match status" value="1"/>
</dbReference>
<keyword evidence="7 12" id="KW-0489">Methyltransferase</keyword>
<comment type="catalytic activity">
    <reaction evidence="11 12">
        <text>uridine(1498) in 16S rRNA + S-adenosyl-L-methionine = N(3)-methyluridine(1498) in 16S rRNA + S-adenosyl-L-homocysteine + H(+)</text>
        <dbReference type="Rhea" id="RHEA:42920"/>
        <dbReference type="Rhea" id="RHEA-COMP:10283"/>
        <dbReference type="Rhea" id="RHEA-COMP:10284"/>
        <dbReference type="ChEBI" id="CHEBI:15378"/>
        <dbReference type="ChEBI" id="CHEBI:57856"/>
        <dbReference type="ChEBI" id="CHEBI:59789"/>
        <dbReference type="ChEBI" id="CHEBI:65315"/>
        <dbReference type="ChEBI" id="CHEBI:74502"/>
        <dbReference type="EC" id="2.1.1.193"/>
    </reaction>
</comment>
<evidence type="ECO:0000259" key="13">
    <source>
        <dbReference type="Pfam" id="PF04452"/>
    </source>
</evidence>
<evidence type="ECO:0000256" key="2">
    <source>
        <dbReference type="ARBA" id="ARBA00005528"/>
    </source>
</evidence>
<keyword evidence="16" id="KW-1185">Reference proteome</keyword>
<dbReference type="PANTHER" id="PTHR30027:SF3">
    <property type="entry name" value="16S RRNA (URACIL(1498)-N(3))-METHYLTRANSFERASE"/>
    <property type="match status" value="1"/>
</dbReference>
<dbReference type="NCBIfam" id="TIGR00046">
    <property type="entry name" value="RsmE family RNA methyltransferase"/>
    <property type="match status" value="1"/>
</dbReference>
<feature type="domain" description="Ribosomal RNA small subunit methyltransferase E methyltransferase" evidence="13">
    <location>
        <begin position="74"/>
        <end position="244"/>
    </location>
</feature>
<dbReference type="SUPFAM" id="SSF75217">
    <property type="entry name" value="alpha/beta knot"/>
    <property type="match status" value="1"/>
</dbReference>
<comment type="subcellular location">
    <subcellularLocation>
        <location evidence="1 12">Cytoplasm</location>
    </subcellularLocation>
</comment>
<dbReference type="GO" id="GO:0070042">
    <property type="term" value="F:rRNA (uridine-N3-)-methyltransferase activity"/>
    <property type="evidence" value="ECO:0007669"/>
    <property type="project" value="TreeGrafter"/>
</dbReference>
<dbReference type="NCBIfam" id="NF008691">
    <property type="entry name" value="PRK11713.1-4"/>
    <property type="match status" value="1"/>
</dbReference>
<sequence>MQRYFVPASNWMKDGRQVMITGDDARHIVKVMRMNTGDEVICCDGTGSSALCRIEEISSKQVLCHIVKWIHEEKELPVKVTIVQGLPKGDKLDLVVQKGTELGAHCFMFFPSERSVVKWDQNKMNKKISRLNRIAKEASEQSHRTYIPDVHYLPDLQQVFHKADDFAHKIAASELETGKDDHNPLKNILDPVQEGEHVLLMVGPEGGFSEGELRAMDEQGFSFARFGPRILRTETAPLYFLAAMSYHFEELR</sequence>
<dbReference type="InterPro" id="IPR029026">
    <property type="entry name" value="tRNA_m1G_MTases_N"/>
</dbReference>
<dbReference type="OrthoDB" id="9815641at2"/>
<dbReference type="InterPro" id="IPR006700">
    <property type="entry name" value="RsmE"/>
</dbReference>
<evidence type="ECO:0000313" key="15">
    <source>
        <dbReference type="EMBL" id="TCT27029.1"/>
    </source>
</evidence>
<dbReference type="PANTHER" id="PTHR30027">
    <property type="entry name" value="RIBOSOMAL RNA SMALL SUBUNIT METHYLTRANSFERASE E"/>
    <property type="match status" value="1"/>
</dbReference>
<dbReference type="GO" id="GO:0070475">
    <property type="term" value="P:rRNA base methylation"/>
    <property type="evidence" value="ECO:0007669"/>
    <property type="project" value="TreeGrafter"/>
</dbReference>
<comment type="caution">
    <text evidence="15">The sequence shown here is derived from an EMBL/GenBank/DDBJ whole genome shotgun (WGS) entry which is preliminary data.</text>
</comment>
<evidence type="ECO:0000256" key="12">
    <source>
        <dbReference type="PIRNR" id="PIRNR015601"/>
    </source>
</evidence>
<keyword evidence="6 12" id="KW-0698">rRNA processing</keyword>
<keyword evidence="5 12" id="KW-0963">Cytoplasm</keyword>
<dbReference type="CDD" id="cd18084">
    <property type="entry name" value="RsmE-like"/>
    <property type="match status" value="1"/>
</dbReference>
<protein>
    <recommendedName>
        <fullName evidence="4 12">Ribosomal RNA small subunit methyltransferase E</fullName>
        <ecNumber evidence="3 12">2.1.1.193</ecNumber>
    </recommendedName>
</protein>
<name>A0A4R3NBI8_9BACI</name>
<organism evidence="15 16">
    <name type="scientific">Melghiribacillus thermohalophilus</name>
    <dbReference type="NCBI Taxonomy" id="1324956"/>
    <lineage>
        <taxon>Bacteria</taxon>
        <taxon>Bacillati</taxon>
        <taxon>Bacillota</taxon>
        <taxon>Bacilli</taxon>
        <taxon>Bacillales</taxon>
        <taxon>Bacillaceae</taxon>
        <taxon>Melghiribacillus</taxon>
    </lineage>
</organism>
<accession>A0A4R3NBI8</accession>
<dbReference type="GO" id="GO:0005737">
    <property type="term" value="C:cytoplasm"/>
    <property type="evidence" value="ECO:0007669"/>
    <property type="project" value="UniProtKB-SubCell"/>
</dbReference>
<keyword evidence="9 12" id="KW-0949">S-adenosyl-L-methionine</keyword>
<evidence type="ECO:0000256" key="8">
    <source>
        <dbReference type="ARBA" id="ARBA00022679"/>
    </source>
</evidence>
<evidence type="ECO:0000256" key="11">
    <source>
        <dbReference type="ARBA" id="ARBA00047944"/>
    </source>
</evidence>
<dbReference type="EMBL" id="SMAN01000001">
    <property type="protein sequence ID" value="TCT27029.1"/>
    <property type="molecule type" value="Genomic_DNA"/>
</dbReference>
<proteinExistence type="inferred from homology"/>
<evidence type="ECO:0000256" key="9">
    <source>
        <dbReference type="ARBA" id="ARBA00022691"/>
    </source>
</evidence>
<dbReference type="Gene3D" id="3.40.1280.10">
    <property type="match status" value="1"/>
</dbReference>
<evidence type="ECO:0000256" key="5">
    <source>
        <dbReference type="ARBA" id="ARBA00022490"/>
    </source>
</evidence>
<evidence type="ECO:0000256" key="10">
    <source>
        <dbReference type="ARBA" id="ARBA00025699"/>
    </source>
</evidence>
<dbReference type="Pfam" id="PF20260">
    <property type="entry name" value="PUA_4"/>
    <property type="match status" value="1"/>
</dbReference>
<evidence type="ECO:0000256" key="3">
    <source>
        <dbReference type="ARBA" id="ARBA00012328"/>
    </source>
</evidence>
<dbReference type="AlphaFoldDB" id="A0A4R3NBI8"/>
<reference evidence="15 16" key="1">
    <citation type="submission" date="2019-03" db="EMBL/GenBank/DDBJ databases">
        <title>Genomic Encyclopedia of Type Strains, Phase IV (KMG-IV): sequencing the most valuable type-strain genomes for metagenomic binning, comparative biology and taxonomic classification.</title>
        <authorList>
            <person name="Goeker M."/>
        </authorList>
    </citation>
    <scope>NUCLEOTIDE SEQUENCE [LARGE SCALE GENOMIC DNA]</scope>
    <source>
        <strain evidence="15 16">DSM 25894</strain>
    </source>
</reference>
<evidence type="ECO:0000256" key="6">
    <source>
        <dbReference type="ARBA" id="ARBA00022552"/>
    </source>
</evidence>
<dbReference type="Proteomes" id="UP000294650">
    <property type="component" value="Unassembled WGS sequence"/>
</dbReference>
<gene>
    <name evidence="15" type="ORF">EDD68_101395</name>
</gene>